<dbReference type="PANTHER" id="PTHR43711:SF1">
    <property type="entry name" value="HISTIDINE KINASE 1"/>
    <property type="match status" value="1"/>
</dbReference>
<dbReference type="CDD" id="cd00075">
    <property type="entry name" value="HATPase"/>
    <property type="match status" value="1"/>
</dbReference>
<keyword evidence="3" id="KW-0597">Phosphoprotein</keyword>
<organism evidence="8 9">
    <name type="scientific">Pusillibacter faecalis</name>
    <dbReference type="NCBI Taxonomy" id="2714358"/>
    <lineage>
        <taxon>Bacteria</taxon>
        <taxon>Bacillati</taxon>
        <taxon>Bacillota</taxon>
        <taxon>Clostridia</taxon>
        <taxon>Eubacteriales</taxon>
        <taxon>Oscillospiraceae</taxon>
        <taxon>Pusillibacter</taxon>
    </lineage>
</organism>
<dbReference type="RefSeq" id="WP_213542936.1">
    <property type="nucleotide sequence ID" value="NZ_AP023420.1"/>
</dbReference>
<dbReference type="SMART" id="SM00387">
    <property type="entry name" value="HATPase_c"/>
    <property type="match status" value="1"/>
</dbReference>
<evidence type="ECO:0000256" key="4">
    <source>
        <dbReference type="ARBA" id="ARBA00022679"/>
    </source>
</evidence>
<dbReference type="EMBL" id="AP023420">
    <property type="protein sequence ID" value="BCK83952.1"/>
    <property type="molecule type" value="Genomic_DNA"/>
</dbReference>
<comment type="catalytic activity">
    <reaction evidence="1">
        <text>ATP + protein L-histidine = ADP + protein N-phospho-L-histidine.</text>
        <dbReference type="EC" id="2.7.13.3"/>
    </reaction>
</comment>
<evidence type="ECO:0000256" key="5">
    <source>
        <dbReference type="ARBA" id="ARBA00022777"/>
    </source>
</evidence>
<dbReference type="Pfam" id="PF00512">
    <property type="entry name" value="HisKA"/>
    <property type="match status" value="1"/>
</dbReference>
<dbReference type="InterPro" id="IPR036890">
    <property type="entry name" value="HATPase_C_sf"/>
</dbReference>
<keyword evidence="9" id="KW-1185">Reference proteome</keyword>
<name>A0A810QCQ4_9FIRM</name>
<protein>
    <recommendedName>
        <fullName evidence="2">histidine kinase</fullName>
        <ecNumber evidence="2">2.7.13.3</ecNumber>
    </recommendedName>
</protein>
<dbReference type="PROSITE" id="PS50109">
    <property type="entry name" value="HIS_KIN"/>
    <property type="match status" value="1"/>
</dbReference>
<dbReference type="Proteomes" id="UP000679848">
    <property type="component" value="Chromosome"/>
</dbReference>
<dbReference type="GO" id="GO:0000155">
    <property type="term" value="F:phosphorelay sensor kinase activity"/>
    <property type="evidence" value="ECO:0007669"/>
    <property type="project" value="InterPro"/>
</dbReference>
<dbReference type="PANTHER" id="PTHR43711">
    <property type="entry name" value="TWO-COMPONENT HISTIDINE KINASE"/>
    <property type="match status" value="1"/>
</dbReference>
<dbReference type="KEGG" id="pfaa:MM59RIKEN_12710"/>
<dbReference type="InterPro" id="IPR003661">
    <property type="entry name" value="HisK_dim/P_dom"/>
</dbReference>
<evidence type="ECO:0000313" key="9">
    <source>
        <dbReference type="Proteomes" id="UP000679848"/>
    </source>
</evidence>
<dbReference type="CDD" id="cd00082">
    <property type="entry name" value="HisKA"/>
    <property type="match status" value="1"/>
</dbReference>
<keyword evidence="4" id="KW-0808">Transferase</keyword>
<reference evidence="8" key="1">
    <citation type="submission" date="2020-09" db="EMBL/GenBank/DDBJ databases">
        <title>New species isolated from human feces.</title>
        <authorList>
            <person name="Kitahara M."/>
            <person name="Shigeno Y."/>
            <person name="Shime M."/>
            <person name="Matsumoto Y."/>
            <person name="Nakamura S."/>
            <person name="Motooka D."/>
            <person name="Fukuoka S."/>
            <person name="Nishikawa H."/>
            <person name="Benno Y."/>
        </authorList>
    </citation>
    <scope>NUCLEOTIDE SEQUENCE</scope>
    <source>
        <strain evidence="8">MM59</strain>
    </source>
</reference>
<evidence type="ECO:0000256" key="1">
    <source>
        <dbReference type="ARBA" id="ARBA00000085"/>
    </source>
</evidence>
<evidence type="ECO:0000259" key="7">
    <source>
        <dbReference type="PROSITE" id="PS50109"/>
    </source>
</evidence>
<dbReference type="SUPFAM" id="SSF47384">
    <property type="entry name" value="Homodimeric domain of signal transducing histidine kinase"/>
    <property type="match status" value="1"/>
</dbReference>
<evidence type="ECO:0000256" key="3">
    <source>
        <dbReference type="ARBA" id="ARBA00022553"/>
    </source>
</evidence>
<dbReference type="InterPro" id="IPR004358">
    <property type="entry name" value="Sig_transdc_His_kin-like_C"/>
</dbReference>
<dbReference type="EC" id="2.7.13.3" evidence="2"/>
<dbReference type="PRINTS" id="PR00344">
    <property type="entry name" value="BCTRLSENSOR"/>
</dbReference>
<evidence type="ECO:0000256" key="2">
    <source>
        <dbReference type="ARBA" id="ARBA00012438"/>
    </source>
</evidence>
<dbReference type="SMART" id="SM00388">
    <property type="entry name" value="HisKA"/>
    <property type="match status" value="1"/>
</dbReference>
<dbReference type="Gene3D" id="1.10.287.130">
    <property type="match status" value="1"/>
</dbReference>
<sequence>MTAREELLIGAALLAVLAALVLAAWGRWRTRRVMLRLERMLEEAIRGTFTETSFDESLFSAVETQLAHYLAASAVSARNLQEEKNKIKSLIADISHQTKTPITNVLLYAQLLGEQDLPEESRALVTALEGQAEKLQSLIEALVKTSRLETGILELHPRPGLLGPMLEDAAAQFAPKTAAKELTLRVIAPEMRAVFDAKWTEEAVCNLLDNAVKYTPAGGSITLEAIAYELFCRIDVTDTGPGIPEAEQARVFQRFYRSAAAYEAEGVGIGLYLSRQIVQGQGGYLKVFSRPGYGAKFSMYLPRETNL</sequence>
<dbReference type="InterPro" id="IPR036097">
    <property type="entry name" value="HisK_dim/P_sf"/>
</dbReference>
<dbReference type="InterPro" id="IPR005467">
    <property type="entry name" value="His_kinase_dom"/>
</dbReference>
<gene>
    <name evidence="8" type="ORF">MM59RIKEN_12710</name>
</gene>
<keyword evidence="6" id="KW-0902">Two-component regulatory system</keyword>
<dbReference type="InterPro" id="IPR003594">
    <property type="entry name" value="HATPase_dom"/>
</dbReference>
<dbReference type="SUPFAM" id="SSF55874">
    <property type="entry name" value="ATPase domain of HSP90 chaperone/DNA topoisomerase II/histidine kinase"/>
    <property type="match status" value="1"/>
</dbReference>
<dbReference type="Pfam" id="PF02518">
    <property type="entry name" value="HATPase_c"/>
    <property type="match status" value="1"/>
</dbReference>
<evidence type="ECO:0000313" key="8">
    <source>
        <dbReference type="EMBL" id="BCK83952.1"/>
    </source>
</evidence>
<keyword evidence="5 8" id="KW-0418">Kinase</keyword>
<evidence type="ECO:0000256" key="6">
    <source>
        <dbReference type="ARBA" id="ARBA00023012"/>
    </source>
</evidence>
<dbReference type="AlphaFoldDB" id="A0A810QCQ4"/>
<accession>A0A810QCQ4</accession>
<proteinExistence type="predicted"/>
<dbReference type="InterPro" id="IPR050736">
    <property type="entry name" value="Sensor_HK_Regulatory"/>
</dbReference>
<feature type="domain" description="Histidine kinase" evidence="7">
    <location>
        <begin position="93"/>
        <end position="305"/>
    </location>
</feature>
<dbReference type="Gene3D" id="3.30.565.10">
    <property type="entry name" value="Histidine kinase-like ATPase, C-terminal domain"/>
    <property type="match status" value="1"/>
</dbReference>